<dbReference type="Proteomes" id="UP000613401">
    <property type="component" value="Unassembled WGS sequence"/>
</dbReference>
<reference evidence="2" key="1">
    <citation type="journal article" date="2020" name="Phytopathology">
        <title>Genome sequence and comparative analysis of Colletotrichum gloeosporioides isolated from Liriodendron leaves.</title>
        <authorList>
            <person name="Fu F.F."/>
            <person name="Hao Z."/>
            <person name="Wang P."/>
            <person name="Lu Y."/>
            <person name="Xue L.J."/>
            <person name="Wei G."/>
            <person name="Tian Y."/>
            <person name="Baishi H."/>
            <person name="Xu H."/>
            <person name="Shi J."/>
            <person name="Cheng T."/>
            <person name="Wang G."/>
            <person name="Yi Y."/>
            <person name="Chen J."/>
        </authorList>
    </citation>
    <scope>NUCLEOTIDE SEQUENCE</scope>
    <source>
        <strain evidence="2">Lc1</strain>
    </source>
</reference>
<sequence length="150" mass="17518">MTPERQDIREHFRQTFYDSFLVVVVAACLGASGAHLARSYFPSVILRVPETPDIMRRLRAIRKIAHDTIEAMKTIDRLIKEIDRAVKNAKSILPSRYDIHDWYQRVLHRIEEVVYGIRQRIYRYLNIFNIVGAVNNIGNAINWLGNNARI</sequence>
<dbReference type="RefSeq" id="XP_045260299.1">
    <property type="nucleotide sequence ID" value="XM_045410734.1"/>
</dbReference>
<keyword evidence="1" id="KW-0812">Transmembrane</keyword>
<name>A0A8H4FGG5_COLGL</name>
<dbReference type="AlphaFoldDB" id="A0A8H4FGG5"/>
<organism evidence="2 3">
    <name type="scientific">Colletotrichum gloeosporioides</name>
    <name type="common">Anthracnose fungus</name>
    <name type="synonym">Glomerella cingulata</name>
    <dbReference type="NCBI Taxonomy" id="474922"/>
    <lineage>
        <taxon>Eukaryota</taxon>
        <taxon>Fungi</taxon>
        <taxon>Dikarya</taxon>
        <taxon>Ascomycota</taxon>
        <taxon>Pezizomycotina</taxon>
        <taxon>Sordariomycetes</taxon>
        <taxon>Hypocreomycetidae</taxon>
        <taxon>Glomerellales</taxon>
        <taxon>Glomerellaceae</taxon>
        <taxon>Colletotrichum</taxon>
        <taxon>Colletotrichum gloeosporioides species complex</taxon>
    </lineage>
</organism>
<feature type="transmembrane region" description="Helical" evidence="1">
    <location>
        <begin position="20"/>
        <end position="37"/>
    </location>
</feature>
<gene>
    <name evidence="2" type="ORF">GCG54_00010819</name>
</gene>
<evidence type="ECO:0000313" key="3">
    <source>
        <dbReference type="Proteomes" id="UP000613401"/>
    </source>
</evidence>
<keyword evidence="1" id="KW-1133">Transmembrane helix</keyword>
<dbReference type="EMBL" id="WVTB01000069">
    <property type="protein sequence ID" value="KAF3801140.1"/>
    <property type="molecule type" value="Genomic_DNA"/>
</dbReference>
<dbReference type="GeneID" id="69017946"/>
<comment type="caution">
    <text evidence="2">The sequence shown here is derived from an EMBL/GenBank/DDBJ whole genome shotgun (WGS) entry which is preliminary data.</text>
</comment>
<accession>A0A8H4FGG5</accession>
<reference evidence="2" key="2">
    <citation type="submission" date="2020-03" db="EMBL/GenBank/DDBJ databases">
        <authorList>
            <person name="Fu F.-F."/>
            <person name="Chen J."/>
        </authorList>
    </citation>
    <scope>NUCLEOTIDE SEQUENCE</scope>
    <source>
        <strain evidence="2">Lc1</strain>
    </source>
</reference>
<evidence type="ECO:0000313" key="2">
    <source>
        <dbReference type="EMBL" id="KAF3801140.1"/>
    </source>
</evidence>
<keyword evidence="3" id="KW-1185">Reference proteome</keyword>
<proteinExistence type="predicted"/>
<protein>
    <submittedName>
        <fullName evidence="2">Uncharacterized protein</fullName>
    </submittedName>
</protein>
<evidence type="ECO:0000256" key="1">
    <source>
        <dbReference type="SAM" id="Phobius"/>
    </source>
</evidence>
<keyword evidence="1" id="KW-0472">Membrane</keyword>